<protein>
    <submittedName>
        <fullName evidence="1">Uncharacterized protein</fullName>
    </submittedName>
</protein>
<accession>A0ABX4C3K9</accession>
<keyword evidence="2" id="KW-1185">Reference proteome</keyword>
<evidence type="ECO:0000313" key="1">
    <source>
        <dbReference type="EMBL" id="OXA86937.1"/>
    </source>
</evidence>
<comment type="caution">
    <text evidence="1">The sequence shown here is derived from an EMBL/GenBank/DDBJ whole genome shotgun (WGS) entry which is preliminary data.</text>
</comment>
<sequence>MKSFYKNTMNKIIILLFILISSTLVAQKSISKDKFIVQIKKVKGDLNKDNLADLVVVTQDTINSKAPYKLDVFFAQPNGTFKLIVSTTKAIDPQYPDGRNGYYNGNSFYDITIEKGILTIKNELTRGNFEHKFRYQNNNFELIGFSQTYSDGQGTMGMVDFNLSTGIRVTTTERYDDSDEKPTKKQKKVLIRPLPKLQDFTPFTTEFY</sequence>
<gene>
    <name evidence="1" type="ORF">B0A62_23030</name>
</gene>
<reference evidence="1 2" key="1">
    <citation type="submission" date="2016-11" db="EMBL/GenBank/DDBJ databases">
        <title>Whole genomes of Flavobacteriaceae.</title>
        <authorList>
            <person name="Stine C."/>
            <person name="Li C."/>
            <person name="Tadesse D."/>
        </authorList>
    </citation>
    <scope>NUCLEOTIDE SEQUENCE [LARGE SCALE GENOMIC DNA]</scope>
    <source>
        <strain evidence="1 2">ATCC 29551</strain>
    </source>
</reference>
<organism evidence="1 2">
    <name type="scientific">Flavobacterium hydatis</name>
    <name type="common">Cytophaga aquatilis</name>
    <dbReference type="NCBI Taxonomy" id="991"/>
    <lineage>
        <taxon>Bacteria</taxon>
        <taxon>Pseudomonadati</taxon>
        <taxon>Bacteroidota</taxon>
        <taxon>Flavobacteriia</taxon>
        <taxon>Flavobacteriales</taxon>
        <taxon>Flavobacteriaceae</taxon>
        <taxon>Flavobacterium</taxon>
    </lineage>
</organism>
<dbReference type="EMBL" id="MUGY01000041">
    <property type="protein sequence ID" value="OXA86937.1"/>
    <property type="molecule type" value="Genomic_DNA"/>
</dbReference>
<proteinExistence type="predicted"/>
<evidence type="ECO:0000313" key="2">
    <source>
        <dbReference type="Proteomes" id="UP000198424"/>
    </source>
</evidence>
<dbReference type="Proteomes" id="UP000198424">
    <property type="component" value="Unassembled WGS sequence"/>
</dbReference>
<name>A0ABX4C3K9_FLAHY</name>